<dbReference type="HOGENOM" id="CLU_2807359_0_0_5"/>
<protein>
    <submittedName>
        <fullName evidence="2">Uncharacterized protein</fullName>
    </submittedName>
</protein>
<dbReference type="EMBL" id="AAMT01000001">
    <property type="protein sequence ID" value="EAQ14710.1"/>
    <property type="molecule type" value="Genomic_DNA"/>
</dbReference>
<sequence length="67" mass="7232">MDEGEQEMSRVTLQAANQNPGGETNLETNLLGLIELLAQAQVRAETRPSSAYGRVAANDNTPIYKKG</sequence>
<evidence type="ECO:0000256" key="1">
    <source>
        <dbReference type="SAM" id="MobiDB-lite"/>
    </source>
</evidence>
<gene>
    <name evidence="2" type="ORF">RB2654_19043</name>
</gene>
<proteinExistence type="predicted"/>
<name>A3V9W9_9RHOB</name>
<accession>A3V9W9</accession>
<dbReference type="STRING" id="314271.RB2654_19043"/>
<dbReference type="RefSeq" id="WP_008334514.1">
    <property type="nucleotide sequence ID" value="NZ_CH902578.1"/>
</dbReference>
<evidence type="ECO:0000313" key="3">
    <source>
        <dbReference type="Proteomes" id="UP000002931"/>
    </source>
</evidence>
<organism evidence="2 3">
    <name type="scientific">Maritimibacter alkaliphilus HTCC2654</name>
    <dbReference type="NCBI Taxonomy" id="314271"/>
    <lineage>
        <taxon>Bacteria</taxon>
        <taxon>Pseudomonadati</taxon>
        <taxon>Pseudomonadota</taxon>
        <taxon>Alphaproteobacteria</taxon>
        <taxon>Rhodobacterales</taxon>
        <taxon>Roseobacteraceae</taxon>
        <taxon>Maritimibacter</taxon>
    </lineage>
</organism>
<dbReference type="AlphaFoldDB" id="A3V9W9"/>
<evidence type="ECO:0000313" key="2">
    <source>
        <dbReference type="EMBL" id="EAQ14710.1"/>
    </source>
</evidence>
<comment type="caution">
    <text evidence="2">The sequence shown here is derived from an EMBL/GenBank/DDBJ whole genome shotgun (WGS) entry which is preliminary data.</text>
</comment>
<keyword evidence="3" id="KW-1185">Reference proteome</keyword>
<feature type="region of interest" description="Disordered" evidence="1">
    <location>
        <begin position="47"/>
        <end position="67"/>
    </location>
</feature>
<dbReference type="Proteomes" id="UP000002931">
    <property type="component" value="Unassembled WGS sequence"/>
</dbReference>
<reference evidence="2 3" key="1">
    <citation type="journal article" date="2010" name="J. Bacteriol.">
        <title>Genome sequences of Pelagibaca bermudensis HTCC2601T and Maritimibacter alkaliphilus HTCC2654T, the type strains of two marine Roseobacter genera.</title>
        <authorList>
            <person name="Thrash J.C."/>
            <person name="Cho J.C."/>
            <person name="Ferriera S."/>
            <person name="Johnson J."/>
            <person name="Vergin K.L."/>
            <person name="Giovannoni S.J."/>
        </authorList>
    </citation>
    <scope>NUCLEOTIDE SEQUENCE [LARGE SCALE GENOMIC DNA]</scope>
    <source>
        <strain evidence="2 3">HTCC2654</strain>
    </source>
</reference>